<dbReference type="SMART" id="SM00327">
    <property type="entry name" value="VWA"/>
    <property type="match status" value="1"/>
</dbReference>
<accession>A0AAW8CKS2</accession>
<keyword evidence="1" id="KW-0812">Transmembrane</keyword>
<evidence type="ECO:0000256" key="1">
    <source>
        <dbReference type="SAM" id="Phobius"/>
    </source>
</evidence>
<feature type="transmembrane region" description="Helical" evidence="1">
    <location>
        <begin position="62"/>
        <end position="81"/>
    </location>
</feature>
<gene>
    <name evidence="3" type="ORF">QJU78_00385</name>
</gene>
<comment type="caution">
    <text evidence="3">The sequence shown here is derived from an EMBL/GenBank/DDBJ whole genome shotgun (WGS) entry which is preliminary data.</text>
</comment>
<dbReference type="SUPFAM" id="SSF53300">
    <property type="entry name" value="vWA-like"/>
    <property type="match status" value="1"/>
</dbReference>
<keyword evidence="1" id="KW-1133">Transmembrane helix</keyword>
<feature type="transmembrane region" description="Helical" evidence="1">
    <location>
        <begin position="310"/>
        <end position="331"/>
    </location>
</feature>
<organism evidence="3 4">
    <name type="scientific">Pasteurella atlantica</name>
    <dbReference type="NCBI Taxonomy" id="2827233"/>
    <lineage>
        <taxon>Bacteria</taxon>
        <taxon>Pseudomonadati</taxon>
        <taxon>Pseudomonadota</taxon>
        <taxon>Gammaproteobacteria</taxon>
        <taxon>Pasteurellales</taxon>
        <taxon>Pasteurellaceae</taxon>
        <taxon>Pasteurella</taxon>
    </lineage>
</organism>
<dbReference type="InterPro" id="IPR033881">
    <property type="entry name" value="vWA_BatA_type"/>
</dbReference>
<dbReference type="PROSITE" id="PS50234">
    <property type="entry name" value="VWFA"/>
    <property type="match status" value="1"/>
</dbReference>
<dbReference type="EMBL" id="JASAYJ010000001">
    <property type="protein sequence ID" value="MDP8186241.1"/>
    <property type="molecule type" value="Genomic_DNA"/>
</dbReference>
<sequence length="345" mass="37811">MTFLWIWMFALLPLPLVLRYFSKKETNDKNALNGALNVPFFAKLQRQFGGSVNHKKISLGKVLLLSLAWIFLVTALARPAFVGKEVPLPAKGRDLMLAIDLSGSMAERDLGTGTNRLSVVKQAADNFISQRKGDRLGLILFSDRAYLQAPLTFDLQVVQSLLKEAQVGLTGQKTAIGDAIAVALKRLKDIPQNNKNTGKDSRVLVLLTDGANNAGVMQPLKAAQLAKKLGIKIYTIGVGGNGQVIDTPFGRQRIATSDLDETTLTQIAQLTGGKYFRATDAQGLKNIYKDINKLEPVSGEPIFVRPEIALYYYPATLSLGLLILLMLWQVVPHTILNSRQVNKGE</sequence>
<evidence type="ECO:0000313" key="4">
    <source>
        <dbReference type="Proteomes" id="UP001230466"/>
    </source>
</evidence>
<proteinExistence type="predicted"/>
<keyword evidence="1" id="KW-0472">Membrane</keyword>
<dbReference type="RefSeq" id="WP_211596904.1">
    <property type="nucleotide sequence ID" value="NZ_JAGRQI010000001.1"/>
</dbReference>
<name>A0AAW8CKS2_9PAST</name>
<dbReference type="InterPro" id="IPR036465">
    <property type="entry name" value="vWFA_dom_sf"/>
</dbReference>
<dbReference type="InterPro" id="IPR002035">
    <property type="entry name" value="VWF_A"/>
</dbReference>
<dbReference type="InterPro" id="IPR050768">
    <property type="entry name" value="UPF0353/GerABKA_families"/>
</dbReference>
<dbReference type="Gene3D" id="3.40.50.410">
    <property type="entry name" value="von Willebrand factor, type A domain"/>
    <property type="match status" value="1"/>
</dbReference>
<reference evidence="3" key="1">
    <citation type="journal article" date="2023" name="Front. Microbiol.">
        <title>Phylogeography and host specificity of Pasteurellaceae pathogenic to sea-farmed fish in the north-east Atlantic.</title>
        <authorList>
            <person name="Gulla S."/>
            <person name="Colquhoun D.J."/>
            <person name="Olsen A.B."/>
            <person name="Spilsberg B."/>
            <person name="Lagesen K."/>
            <person name="Aakesson C.P."/>
            <person name="Strom S."/>
            <person name="Manji F."/>
            <person name="Birkbeck T.H."/>
            <person name="Nilsen H.K."/>
        </authorList>
    </citation>
    <scope>NUCLEOTIDE SEQUENCE</scope>
    <source>
        <strain evidence="3">VIB1234</strain>
    </source>
</reference>
<protein>
    <submittedName>
        <fullName evidence="3">VWA domain-containing protein</fullName>
    </submittedName>
</protein>
<evidence type="ECO:0000313" key="3">
    <source>
        <dbReference type="EMBL" id="MDP8186241.1"/>
    </source>
</evidence>
<dbReference type="CDD" id="cd01467">
    <property type="entry name" value="vWA_BatA_type"/>
    <property type="match status" value="1"/>
</dbReference>
<dbReference type="PANTHER" id="PTHR22550">
    <property type="entry name" value="SPORE GERMINATION PROTEIN"/>
    <property type="match status" value="1"/>
</dbReference>
<dbReference type="Pfam" id="PF00092">
    <property type="entry name" value="VWA"/>
    <property type="match status" value="1"/>
</dbReference>
<dbReference type="PANTHER" id="PTHR22550:SF18">
    <property type="entry name" value="VWFA DOMAIN-CONTAINING PROTEIN"/>
    <property type="match status" value="1"/>
</dbReference>
<dbReference type="Proteomes" id="UP001230466">
    <property type="component" value="Unassembled WGS sequence"/>
</dbReference>
<dbReference type="AlphaFoldDB" id="A0AAW8CKS2"/>
<evidence type="ECO:0000259" key="2">
    <source>
        <dbReference type="PROSITE" id="PS50234"/>
    </source>
</evidence>
<feature type="domain" description="VWFA" evidence="2">
    <location>
        <begin position="94"/>
        <end position="291"/>
    </location>
</feature>